<dbReference type="SUPFAM" id="SSF54211">
    <property type="entry name" value="Ribosomal protein S5 domain 2-like"/>
    <property type="match status" value="1"/>
</dbReference>
<dbReference type="EC" id="2.7.1.148" evidence="2 9"/>
<dbReference type="InterPro" id="IPR006204">
    <property type="entry name" value="GHMP_kinase_N_dom"/>
</dbReference>
<dbReference type="Gene3D" id="3.30.230.10">
    <property type="match status" value="1"/>
</dbReference>
<comment type="similarity">
    <text evidence="1 9">Belongs to the GHMP kinase family. IspE subfamily.</text>
</comment>
<feature type="binding site" evidence="9">
    <location>
        <begin position="110"/>
        <end position="120"/>
    </location>
    <ligand>
        <name>ATP</name>
        <dbReference type="ChEBI" id="CHEBI:30616"/>
    </ligand>
</feature>
<dbReference type="GO" id="GO:0019288">
    <property type="term" value="P:isopentenyl diphosphate biosynthetic process, methylerythritol 4-phosphate pathway"/>
    <property type="evidence" value="ECO:0007669"/>
    <property type="project" value="UniProtKB-UniRule"/>
</dbReference>
<comment type="caution">
    <text evidence="12">The sequence shown here is derived from an EMBL/GenBank/DDBJ whole genome shotgun (WGS) entry which is preliminary data.</text>
</comment>
<dbReference type="HAMAP" id="MF_00061">
    <property type="entry name" value="IspE"/>
    <property type="match status" value="1"/>
</dbReference>
<feature type="domain" description="GHMP kinase C-terminal" evidence="11">
    <location>
        <begin position="225"/>
        <end position="300"/>
    </location>
</feature>
<dbReference type="EMBL" id="JAKGSI010000003">
    <property type="protein sequence ID" value="MCF4006795.1"/>
    <property type="molecule type" value="Genomic_DNA"/>
</dbReference>
<keyword evidence="9" id="KW-0414">Isoprene biosynthesis</keyword>
<dbReference type="InterPro" id="IPR014721">
    <property type="entry name" value="Ribsml_uS5_D2-typ_fold_subgr"/>
</dbReference>
<dbReference type="NCBIfam" id="NF002870">
    <property type="entry name" value="PRK03188.1"/>
    <property type="match status" value="1"/>
</dbReference>
<accession>A0A9X1QTL3</accession>
<dbReference type="RefSeq" id="WP_236118607.1">
    <property type="nucleotide sequence ID" value="NZ_JAKGSI010000003.1"/>
</dbReference>
<evidence type="ECO:0000256" key="9">
    <source>
        <dbReference type="HAMAP-Rule" id="MF_00061"/>
    </source>
</evidence>
<feature type="active site" evidence="9">
    <location>
        <position position="157"/>
    </location>
</feature>
<dbReference type="SUPFAM" id="SSF55060">
    <property type="entry name" value="GHMP Kinase, C-terminal domain"/>
    <property type="match status" value="1"/>
</dbReference>
<dbReference type="PANTHER" id="PTHR43527">
    <property type="entry name" value="4-DIPHOSPHOCYTIDYL-2-C-METHYL-D-ERYTHRITOL KINASE, CHLOROPLASTIC"/>
    <property type="match status" value="1"/>
</dbReference>
<organism evidence="12 13">
    <name type="scientific">Corynebacterium uropygiale</name>
    <dbReference type="NCBI Taxonomy" id="1775911"/>
    <lineage>
        <taxon>Bacteria</taxon>
        <taxon>Bacillati</taxon>
        <taxon>Actinomycetota</taxon>
        <taxon>Actinomycetes</taxon>
        <taxon>Mycobacteriales</taxon>
        <taxon>Corynebacteriaceae</taxon>
        <taxon>Corynebacterium</taxon>
    </lineage>
</organism>
<feature type="domain" description="GHMP kinase N-terminal" evidence="10">
    <location>
        <begin position="77"/>
        <end position="165"/>
    </location>
</feature>
<dbReference type="PANTHER" id="PTHR43527:SF2">
    <property type="entry name" value="4-DIPHOSPHOCYTIDYL-2-C-METHYL-D-ERYTHRITOL KINASE, CHLOROPLASTIC"/>
    <property type="match status" value="1"/>
</dbReference>
<evidence type="ECO:0000256" key="2">
    <source>
        <dbReference type="ARBA" id="ARBA00012052"/>
    </source>
</evidence>
<dbReference type="InterPro" id="IPR036554">
    <property type="entry name" value="GHMP_kinase_C_sf"/>
</dbReference>
<gene>
    <name evidence="9" type="primary">ispE</name>
    <name evidence="12" type="ORF">L1O03_06325</name>
</gene>
<dbReference type="GO" id="GO:0050515">
    <property type="term" value="F:4-(cytidine 5'-diphospho)-2-C-methyl-D-erythritol kinase activity"/>
    <property type="evidence" value="ECO:0007669"/>
    <property type="project" value="UniProtKB-UniRule"/>
</dbReference>
<evidence type="ECO:0000313" key="13">
    <source>
        <dbReference type="Proteomes" id="UP001139336"/>
    </source>
</evidence>
<name>A0A9X1QTL3_9CORY</name>
<dbReference type="GO" id="GO:0016114">
    <property type="term" value="P:terpenoid biosynthetic process"/>
    <property type="evidence" value="ECO:0007669"/>
    <property type="project" value="UniProtKB-UniRule"/>
</dbReference>
<dbReference type="Pfam" id="PF00288">
    <property type="entry name" value="GHMP_kinases_N"/>
    <property type="match status" value="1"/>
</dbReference>
<evidence type="ECO:0000313" key="12">
    <source>
        <dbReference type="EMBL" id="MCF4006795.1"/>
    </source>
</evidence>
<keyword evidence="7 9" id="KW-0067">ATP-binding</keyword>
<dbReference type="Gene3D" id="3.30.70.890">
    <property type="entry name" value="GHMP kinase, C-terminal domain"/>
    <property type="match status" value="1"/>
</dbReference>
<dbReference type="Proteomes" id="UP001139336">
    <property type="component" value="Unassembled WGS sequence"/>
</dbReference>
<evidence type="ECO:0000256" key="1">
    <source>
        <dbReference type="ARBA" id="ARBA00009684"/>
    </source>
</evidence>
<dbReference type="NCBIfam" id="TIGR00154">
    <property type="entry name" value="ispE"/>
    <property type="match status" value="1"/>
</dbReference>
<evidence type="ECO:0000256" key="4">
    <source>
        <dbReference type="ARBA" id="ARBA00022679"/>
    </source>
</evidence>
<comment type="function">
    <text evidence="9">Catalyzes the phosphorylation of the position 2 hydroxy group of 4-diphosphocytidyl-2C-methyl-D-erythritol.</text>
</comment>
<dbReference type="InterPro" id="IPR020568">
    <property type="entry name" value="Ribosomal_Su5_D2-typ_SF"/>
</dbReference>
<dbReference type="InterPro" id="IPR013750">
    <property type="entry name" value="GHMP_kinase_C_dom"/>
</dbReference>
<evidence type="ECO:0000256" key="3">
    <source>
        <dbReference type="ARBA" id="ARBA00017473"/>
    </source>
</evidence>
<evidence type="ECO:0000256" key="8">
    <source>
        <dbReference type="ARBA" id="ARBA00032554"/>
    </source>
</evidence>
<evidence type="ECO:0000259" key="10">
    <source>
        <dbReference type="Pfam" id="PF00288"/>
    </source>
</evidence>
<evidence type="ECO:0000256" key="6">
    <source>
        <dbReference type="ARBA" id="ARBA00022777"/>
    </source>
</evidence>
<dbReference type="PIRSF" id="PIRSF010376">
    <property type="entry name" value="IspE"/>
    <property type="match status" value="1"/>
</dbReference>
<proteinExistence type="inferred from homology"/>
<evidence type="ECO:0000256" key="5">
    <source>
        <dbReference type="ARBA" id="ARBA00022741"/>
    </source>
</evidence>
<comment type="catalytic activity">
    <reaction evidence="9">
        <text>4-CDP-2-C-methyl-D-erythritol + ATP = 4-CDP-2-C-methyl-D-erythritol 2-phosphate + ADP + H(+)</text>
        <dbReference type="Rhea" id="RHEA:18437"/>
        <dbReference type="ChEBI" id="CHEBI:15378"/>
        <dbReference type="ChEBI" id="CHEBI:30616"/>
        <dbReference type="ChEBI" id="CHEBI:57823"/>
        <dbReference type="ChEBI" id="CHEBI:57919"/>
        <dbReference type="ChEBI" id="CHEBI:456216"/>
        <dbReference type="EC" id="2.7.1.148"/>
    </reaction>
</comment>
<reference evidence="12" key="1">
    <citation type="submission" date="2022-01" db="EMBL/GenBank/DDBJ databases">
        <title>Corynebacterium sp. nov isolated from isolated from the feces of the greater white-fronted geese (Anser albifrons) at Poyang Lake, PR China.</title>
        <authorList>
            <person name="Liu Q."/>
        </authorList>
    </citation>
    <scope>NUCLEOTIDE SEQUENCE</scope>
    <source>
        <strain evidence="12">JCM 32435</strain>
    </source>
</reference>
<keyword evidence="6 9" id="KW-0418">Kinase</keyword>
<evidence type="ECO:0000259" key="11">
    <source>
        <dbReference type="Pfam" id="PF08544"/>
    </source>
</evidence>
<evidence type="ECO:0000256" key="7">
    <source>
        <dbReference type="ARBA" id="ARBA00022840"/>
    </source>
</evidence>
<dbReference type="InterPro" id="IPR004424">
    <property type="entry name" value="IspE"/>
</dbReference>
<keyword evidence="4 9" id="KW-0808">Transferase</keyword>
<dbReference type="GO" id="GO:0005524">
    <property type="term" value="F:ATP binding"/>
    <property type="evidence" value="ECO:0007669"/>
    <property type="project" value="UniProtKB-UniRule"/>
</dbReference>
<keyword evidence="13" id="KW-1185">Reference proteome</keyword>
<feature type="active site" evidence="9">
    <location>
        <position position="10"/>
    </location>
</feature>
<comment type="pathway">
    <text evidence="9">Isoprenoid biosynthesis; isopentenyl diphosphate biosynthesis via DXP pathway; isopentenyl diphosphate from 1-deoxy-D-xylulose 5-phosphate: step 3/6.</text>
</comment>
<dbReference type="Pfam" id="PF08544">
    <property type="entry name" value="GHMP_kinases_C"/>
    <property type="match status" value="1"/>
</dbReference>
<sequence>MTLRAEAHAKVNLHLGVGPLREDGFHELLTVFQSLSLRSVVELHSSPREDSPGPDTAVSSLEVTGLSARMVPTDSSNLAWRAVDAVARAVGVEPSDLPESARLRIQKGIPVAGGMAGGSADAAAALLLAREWLSESCGAPRLDDHALEELAAELGSDVPFTLRGGTMLGRGRGEKLTPVLSRGPWWWVLALADGGLSTPVAFRKLDDLRAAGNLPEPALDSSAVVQALASGDPRRLAEAIHNDLEPAALSVRPDLRRTLHCGAESGALAGIVSGSGPTCAFLCSDEAHAQAVAADIADAGVARLTLVASAPSGGAALLPADAD</sequence>
<dbReference type="AlphaFoldDB" id="A0A9X1QTL3"/>
<protein>
    <recommendedName>
        <fullName evidence="3 9">4-diphosphocytidyl-2-C-methyl-D-erythritol kinase</fullName>
        <shortName evidence="9">CMK</shortName>
        <ecNumber evidence="2 9">2.7.1.148</ecNumber>
    </recommendedName>
    <alternativeName>
        <fullName evidence="8 9">4-(cytidine-5'-diphospho)-2-C-methyl-D-erythritol kinase</fullName>
    </alternativeName>
</protein>
<keyword evidence="5 9" id="KW-0547">Nucleotide-binding</keyword>